<sequence length="475" mass="51918">MSTIKSQVVSGVKWSLFAKGASQLFSWISTFFVIRILTPNDFGIIELATAIISLAMALGISGFSDVIVQKKEHDTKLCNQVFTISLLVNLLLFIIIFSSAGAVAQWFDAPNLEQVVQLLSVNVLTIAFTVVPSGILKRDMKFKPLSLIQLVMALSNAAISLTFALNGFQYWSIPLGAFFSMIIFAVLINAQVRQKVAITFDFSDFRTYFNFGMFTIINRTLNFIFLKADTFIIGKALGIAPLGTYSVGSQLANLPLEKTAATLNQISYSGYAQIKNEPNSVAYYFVQSNRILSILVFPIFWGMAAVAELIIGILLGEKWLGAVVVFQLLALAMPFRIFQLATHSAIAGLGNPKFNTKNLFVLCLLIPPSIAVGVNWGIAGAALAWSIAYLLFFVWMMGRSLGYLNVKVQDFLAAIFKPIISGILMVVCTLQVISFMGDSSLVTLISAIIAGAVTYAVTLLVLDKEVIQTIKKLKS</sequence>
<evidence type="ECO:0000313" key="8">
    <source>
        <dbReference type="EMBL" id="GHF99304.1"/>
    </source>
</evidence>
<keyword evidence="5 7" id="KW-1133">Transmembrane helix</keyword>
<organism evidence="8 9">
    <name type="scientific">Thalassotalea marina</name>
    <dbReference type="NCBI Taxonomy" id="1673741"/>
    <lineage>
        <taxon>Bacteria</taxon>
        <taxon>Pseudomonadati</taxon>
        <taxon>Pseudomonadota</taxon>
        <taxon>Gammaproteobacteria</taxon>
        <taxon>Alteromonadales</taxon>
        <taxon>Colwelliaceae</taxon>
        <taxon>Thalassotalea</taxon>
    </lineage>
</organism>
<evidence type="ECO:0000256" key="1">
    <source>
        <dbReference type="ARBA" id="ARBA00004651"/>
    </source>
</evidence>
<feature type="transmembrane region" description="Helical" evidence="7">
    <location>
        <begin position="80"/>
        <end position="103"/>
    </location>
</feature>
<dbReference type="GO" id="GO:0005886">
    <property type="term" value="C:plasma membrane"/>
    <property type="evidence" value="ECO:0007669"/>
    <property type="project" value="UniProtKB-SubCell"/>
</dbReference>
<keyword evidence="6 7" id="KW-0472">Membrane</keyword>
<evidence type="ECO:0000256" key="7">
    <source>
        <dbReference type="SAM" id="Phobius"/>
    </source>
</evidence>
<evidence type="ECO:0000256" key="2">
    <source>
        <dbReference type="ARBA" id="ARBA00007430"/>
    </source>
</evidence>
<evidence type="ECO:0000256" key="5">
    <source>
        <dbReference type="ARBA" id="ARBA00022989"/>
    </source>
</evidence>
<feature type="transmembrane region" description="Helical" evidence="7">
    <location>
        <begin position="44"/>
        <end position="68"/>
    </location>
</feature>
<name>A0A919BLD7_9GAMM</name>
<gene>
    <name evidence="8" type="ORF">GCM10017161_29640</name>
</gene>
<dbReference type="EMBL" id="BNCK01000007">
    <property type="protein sequence ID" value="GHF99304.1"/>
    <property type="molecule type" value="Genomic_DNA"/>
</dbReference>
<dbReference type="RefSeq" id="WP_189772147.1">
    <property type="nucleotide sequence ID" value="NZ_BNCK01000007.1"/>
</dbReference>
<dbReference type="CDD" id="cd13127">
    <property type="entry name" value="MATE_tuaB_like"/>
    <property type="match status" value="1"/>
</dbReference>
<dbReference type="AlphaFoldDB" id="A0A919BLD7"/>
<feature type="transmembrane region" description="Helical" evidence="7">
    <location>
        <begin position="115"/>
        <end position="135"/>
    </location>
</feature>
<feature type="transmembrane region" description="Helical" evidence="7">
    <location>
        <begin position="384"/>
        <end position="404"/>
    </location>
</feature>
<dbReference type="Proteomes" id="UP000623842">
    <property type="component" value="Unassembled WGS sequence"/>
</dbReference>
<accession>A0A919BLD7</accession>
<feature type="transmembrane region" description="Helical" evidence="7">
    <location>
        <begin position="441"/>
        <end position="462"/>
    </location>
</feature>
<proteinExistence type="inferred from homology"/>
<keyword evidence="3" id="KW-1003">Cell membrane</keyword>
<comment type="similarity">
    <text evidence="2">Belongs to the polysaccharide synthase family.</text>
</comment>
<dbReference type="InterPro" id="IPR050833">
    <property type="entry name" value="Poly_Biosynth_Transport"/>
</dbReference>
<feature type="transmembrane region" description="Helical" evidence="7">
    <location>
        <begin position="319"/>
        <end position="338"/>
    </location>
</feature>
<keyword evidence="4 7" id="KW-0812">Transmembrane</keyword>
<evidence type="ECO:0000256" key="6">
    <source>
        <dbReference type="ARBA" id="ARBA00023136"/>
    </source>
</evidence>
<feature type="transmembrane region" description="Helical" evidence="7">
    <location>
        <begin position="171"/>
        <end position="190"/>
    </location>
</feature>
<comment type="subcellular location">
    <subcellularLocation>
        <location evidence="1">Cell membrane</location>
        <topology evidence="1">Multi-pass membrane protein</topology>
    </subcellularLocation>
</comment>
<dbReference type="PANTHER" id="PTHR30250:SF10">
    <property type="entry name" value="LIPOPOLYSACCHARIDE BIOSYNTHESIS PROTEIN WZXC"/>
    <property type="match status" value="1"/>
</dbReference>
<comment type="caution">
    <text evidence="8">The sequence shown here is derived from an EMBL/GenBank/DDBJ whole genome shotgun (WGS) entry which is preliminary data.</text>
</comment>
<feature type="transmembrane region" description="Helical" evidence="7">
    <location>
        <begin position="21"/>
        <end position="38"/>
    </location>
</feature>
<feature type="transmembrane region" description="Helical" evidence="7">
    <location>
        <begin position="147"/>
        <end position="165"/>
    </location>
</feature>
<reference evidence="8" key="1">
    <citation type="journal article" date="2014" name="Int. J. Syst. Evol. Microbiol.">
        <title>Complete genome sequence of Corynebacterium casei LMG S-19264T (=DSM 44701T), isolated from a smear-ripened cheese.</title>
        <authorList>
            <consortium name="US DOE Joint Genome Institute (JGI-PGF)"/>
            <person name="Walter F."/>
            <person name="Albersmeier A."/>
            <person name="Kalinowski J."/>
            <person name="Ruckert C."/>
        </authorList>
    </citation>
    <scope>NUCLEOTIDE SEQUENCE</scope>
    <source>
        <strain evidence="8">KCTC 42731</strain>
    </source>
</reference>
<feature type="transmembrane region" description="Helical" evidence="7">
    <location>
        <begin position="411"/>
        <end position="435"/>
    </location>
</feature>
<dbReference type="PANTHER" id="PTHR30250">
    <property type="entry name" value="PST FAMILY PREDICTED COLANIC ACID TRANSPORTER"/>
    <property type="match status" value="1"/>
</dbReference>
<dbReference type="Pfam" id="PF13440">
    <property type="entry name" value="Polysacc_synt_3"/>
    <property type="match status" value="1"/>
</dbReference>
<feature type="transmembrane region" description="Helical" evidence="7">
    <location>
        <begin position="359"/>
        <end position="378"/>
    </location>
</feature>
<keyword evidence="9" id="KW-1185">Reference proteome</keyword>
<evidence type="ECO:0000313" key="9">
    <source>
        <dbReference type="Proteomes" id="UP000623842"/>
    </source>
</evidence>
<evidence type="ECO:0000256" key="3">
    <source>
        <dbReference type="ARBA" id="ARBA00022475"/>
    </source>
</evidence>
<evidence type="ECO:0000256" key="4">
    <source>
        <dbReference type="ARBA" id="ARBA00022692"/>
    </source>
</evidence>
<protein>
    <submittedName>
        <fullName evidence="8">Lipopolysaccharide biosynthesis protein</fullName>
    </submittedName>
</protein>
<reference evidence="8" key="2">
    <citation type="submission" date="2020-09" db="EMBL/GenBank/DDBJ databases">
        <authorList>
            <person name="Sun Q."/>
            <person name="Kim S."/>
        </authorList>
    </citation>
    <scope>NUCLEOTIDE SEQUENCE</scope>
    <source>
        <strain evidence="8">KCTC 42731</strain>
    </source>
</reference>
<feature type="transmembrane region" description="Helical" evidence="7">
    <location>
        <begin position="291"/>
        <end position="313"/>
    </location>
</feature>